<sequence length="173" mass="19554">MANSSRRVNSTRSDYYRGQSYISGNTVRKLDEMPQRHEPGRSRKAQPSRAGRAVSVSTQKNRMKATQMSRGYVMFLALISVITLFLCVSYLQRRAELTSQLQAMARQESELSTLKADNDALYNTVMASVDLESVKNTAINKLGMQYPTEEQIMTYDTAGNSYVRQYQDVPGTE</sequence>
<organism evidence="3 4">
    <name type="scientific">Ruminococcus gauvreauii</name>
    <dbReference type="NCBI Taxonomy" id="438033"/>
    <lineage>
        <taxon>Bacteria</taxon>
        <taxon>Bacillati</taxon>
        <taxon>Bacillota</taxon>
        <taxon>Clostridia</taxon>
        <taxon>Eubacteriales</taxon>
        <taxon>Oscillospiraceae</taxon>
        <taxon>Ruminococcus</taxon>
    </lineage>
</organism>
<reference evidence="3" key="1">
    <citation type="journal article" date="2022" name="Cell">
        <title>Design, construction, and in vivo augmentation of a complex gut microbiome.</title>
        <authorList>
            <person name="Cheng A.G."/>
            <person name="Ho P.Y."/>
            <person name="Aranda-Diaz A."/>
            <person name="Jain S."/>
            <person name="Yu F.B."/>
            <person name="Meng X."/>
            <person name="Wang M."/>
            <person name="Iakiviak M."/>
            <person name="Nagashima K."/>
            <person name="Zhao A."/>
            <person name="Murugkar P."/>
            <person name="Patil A."/>
            <person name="Atabakhsh K."/>
            <person name="Weakley A."/>
            <person name="Yan J."/>
            <person name="Brumbaugh A.R."/>
            <person name="Higginbottom S."/>
            <person name="Dimas A."/>
            <person name="Shiver A.L."/>
            <person name="Deutschbauer A."/>
            <person name="Neff N."/>
            <person name="Sonnenburg J.L."/>
            <person name="Huang K.C."/>
            <person name="Fischbach M.A."/>
        </authorList>
    </citation>
    <scope>NUCLEOTIDE SEQUENCE</scope>
    <source>
        <strain evidence="3">DSM 19829</strain>
    </source>
</reference>
<dbReference type="EMBL" id="CP102290">
    <property type="protein sequence ID" value="UWP58498.1"/>
    <property type="molecule type" value="Genomic_DNA"/>
</dbReference>
<protein>
    <recommendedName>
        <fullName evidence="5">Cell division protein FtsL</fullName>
    </recommendedName>
</protein>
<evidence type="ECO:0000256" key="2">
    <source>
        <dbReference type="SAM" id="Phobius"/>
    </source>
</evidence>
<keyword evidence="2" id="KW-1133">Transmembrane helix</keyword>
<feature type="compositionally biased region" description="Basic and acidic residues" evidence="1">
    <location>
        <begin position="28"/>
        <end position="41"/>
    </location>
</feature>
<gene>
    <name evidence="3" type="ORF">NQ502_14070</name>
</gene>
<proteinExistence type="predicted"/>
<keyword evidence="4" id="KW-1185">Reference proteome</keyword>
<evidence type="ECO:0000256" key="1">
    <source>
        <dbReference type="SAM" id="MobiDB-lite"/>
    </source>
</evidence>
<keyword evidence="2" id="KW-0812">Transmembrane</keyword>
<evidence type="ECO:0000313" key="4">
    <source>
        <dbReference type="Proteomes" id="UP001060164"/>
    </source>
</evidence>
<name>A0ABY5VE42_9FIRM</name>
<dbReference type="RefSeq" id="WP_028528819.1">
    <property type="nucleotide sequence ID" value="NZ_CABLBR010000015.1"/>
</dbReference>
<accession>A0ABY5VE42</accession>
<evidence type="ECO:0000313" key="3">
    <source>
        <dbReference type="EMBL" id="UWP58498.1"/>
    </source>
</evidence>
<keyword evidence="2" id="KW-0472">Membrane</keyword>
<feature type="transmembrane region" description="Helical" evidence="2">
    <location>
        <begin position="72"/>
        <end position="91"/>
    </location>
</feature>
<evidence type="ECO:0008006" key="5">
    <source>
        <dbReference type="Google" id="ProtNLM"/>
    </source>
</evidence>
<dbReference type="Proteomes" id="UP001060164">
    <property type="component" value="Chromosome"/>
</dbReference>
<feature type="region of interest" description="Disordered" evidence="1">
    <location>
        <begin position="26"/>
        <end position="61"/>
    </location>
</feature>